<feature type="region of interest" description="Disordered" evidence="1">
    <location>
        <begin position="623"/>
        <end position="714"/>
    </location>
</feature>
<feature type="compositionally biased region" description="Basic and acidic residues" evidence="1">
    <location>
        <begin position="42"/>
        <end position="65"/>
    </location>
</feature>
<accession>A0A0E0HZ58</accession>
<dbReference type="Proteomes" id="UP000006591">
    <property type="component" value="Chromosome 7"/>
</dbReference>
<evidence type="ECO:0000313" key="2">
    <source>
        <dbReference type="EnsemblPlants" id="ONIVA07G08800.1"/>
    </source>
</evidence>
<organism evidence="2">
    <name type="scientific">Oryza nivara</name>
    <name type="common">Indian wild rice</name>
    <name type="synonym">Oryza sativa f. spontanea</name>
    <dbReference type="NCBI Taxonomy" id="4536"/>
    <lineage>
        <taxon>Eukaryota</taxon>
        <taxon>Viridiplantae</taxon>
        <taxon>Streptophyta</taxon>
        <taxon>Embryophyta</taxon>
        <taxon>Tracheophyta</taxon>
        <taxon>Spermatophyta</taxon>
        <taxon>Magnoliopsida</taxon>
        <taxon>Liliopsida</taxon>
        <taxon>Poales</taxon>
        <taxon>Poaceae</taxon>
        <taxon>BOP clade</taxon>
        <taxon>Oryzoideae</taxon>
        <taxon>Oryzeae</taxon>
        <taxon>Oryzinae</taxon>
        <taxon>Oryza</taxon>
    </lineage>
</organism>
<dbReference type="PANTHER" id="PTHR34835:SF89">
    <property type="entry name" value="OS07G0283600 PROTEIN"/>
    <property type="match status" value="1"/>
</dbReference>
<protein>
    <recommendedName>
        <fullName evidence="4">Ubiquitin-like protease family profile domain-containing protein</fullName>
    </recommendedName>
</protein>
<feature type="compositionally biased region" description="Acidic residues" evidence="1">
    <location>
        <begin position="628"/>
        <end position="643"/>
    </location>
</feature>
<evidence type="ECO:0000256" key="1">
    <source>
        <dbReference type="SAM" id="MobiDB-lite"/>
    </source>
</evidence>
<dbReference type="Gene3D" id="3.40.395.10">
    <property type="entry name" value="Adenoviral Proteinase, Chain A"/>
    <property type="match status" value="1"/>
</dbReference>
<dbReference type="PANTHER" id="PTHR34835">
    <property type="entry name" value="OS07G0283600 PROTEIN-RELATED"/>
    <property type="match status" value="1"/>
</dbReference>
<feature type="region of interest" description="Disordered" evidence="1">
    <location>
        <begin position="35"/>
        <end position="74"/>
    </location>
</feature>
<dbReference type="SUPFAM" id="SSF54001">
    <property type="entry name" value="Cysteine proteinases"/>
    <property type="match status" value="1"/>
</dbReference>
<keyword evidence="3" id="KW-1185">Reference proteome</keyword>
<reference evidence="2" key="1">
    <citation type="submission" date="2015-04" db="UniProtKB">
        <authorList>
            <consortium name="EnsemblPlants"/>
        </authorList>
    </citation>
    <scope>IDENTIFICATION</scope>
    <source>
        <strain evidence="2">SL10</strain>
    </source>
</reference>
<feature type="region of interest" description="Disordered" evidence="1">
    <location>
        <begin position="746"/>
        <end position="766"/>
    </location>
</feature>
<reference evidence="2" key="2">
    <citation type="submission" date="2018-04" db="EMBL/GenBank/DDBJ databases">
        <title>OnivRS2 (Oryza nivara Reference Sequence Version 2).</title>
        <authorList>
            <person name="Zhang J."/>
            <person name="Kudrna D."/>
            <person name="Lee S."/>
            <person name="Talag J."/>
            <person name="Rajasekar S."/>
            <person name="Welchert J."/>
            <person name="Hsing Y.-I."/>
            <person name="Wing R.A."/>
        </authorList>
    </citation>
    <scope>NUCLEOTIDE SEQUENCE [LARGE SCALE GENOMIC DNA]</scope>
    <source>
        <strain evidence="2">SL10</strain>
    </source>
</reference>
<dbReference type="HOGENOM" id="CLU_012363_0_0_1"/>
<dbReference type="EnsemblPlants" id="ONIVA07G08800.1">
    <property type="protein sequence ID" value="ONIVA07G08800.1"/>
    <property type="gene ID" value="ONIVA07G08800"/>
</dbReference>
<evidence type="ECO:0000313" key="3">
    <source>
        <dbReference type="Proteomes" id="UP000006591"/>
    </source>
</evidence>
<feature type="compositionally biased region" description="Gly residues" evidence="1">
    <location>
        <begin position="659"/>
        <end position="671"/>
    </location>
</feature>
<dbReference type="AlphaFoldDB" id="A0A0E0HZ58"/>
<feature type="region of interest" description="Disordered" evidence="1">
    <location>
        <begin position="569"/>
        <end position="592"/>
    </location>
</feature>
<dbReference type="InterPro" id="IPR038765">
    <property type="entry name" value="Papain-like_cys_pep_sf"/>
</dbReference>
<dbReference type="eggNOG" id="ENOG502R78X">
    <property type="taxonomic scope" value="Eukaryota"/>
</dbReference>
<dbReference type="OMA" id="NACDEPP"/>
<name>A0A0E0HZ58_ORYNI</name>
<proteinExistence type="predicted"/>
<feature type="compositionally biased region" description="Polar residues" evidence="1">
    <location>
        <begin position="679"/>
        <end position="693"/>
    </location>
</feature>
<sequence length="971" mass="107390">MTARTCAAGEMNNVVTEFVMENNQRRASISELAYNRRGSGKAPHDGGGDRAVVEEAEQRRTDSSQRARRAPSSSAPLCWRPCAPADFSARPHIGVAAPAVISCTQRYPAPALSHHRAVMATSSNNSDFVHVEGKGVRCSPRLNKFKQSDIGLLKKTCSSLPKKSCASTSGNKKRKRAENGKEVQIIKLRCNPSNMSTIAAQLFPKNMTLWLLNHVNTELGTLEFDGLSIPIRPLIKKVIGIPEGHMRLKLTEDTDHRLKEKFTEGGRGQSLNKAISRMLLEHNEDEFIVSFMMVALGVYLVPGSNLTVHREYLTAISDVKNIKNLNWCNHVADYLFEAIHDFRINTSINLNVRGINVPQGTPRIAHITTAHIDEVKTIATSRSKHADYDSIKIKDIESTIYRDGESPLHESPQHMLSIGYRQDVEEGVHDDATCVDEGQHTPDPQGHIAAGVDEEHMNIGQHTPDPQGAPAAAGDEEQMNMQDGQVGQDPKSTRCDANPNNACDEPPVISELLMKMKEKLKIRRTEIISTCMEQLEFILDKSDNDILSEFSTELKKLARVKGMASTSEGDAAVLGTPNFNHGPDKHTEAETRSNYKAEEIGRHSGNVDATDFAEVIAIGAVAAHEGAQTEEDDGKQDEDDEDKGDEKVEDSVDDEYGEDGAGGSHSAGSQGGADENNDTDNSSGDSKQGQQPIPSEEQYPGASMMDSVTDDTSLGTPVYHDVVVIEDSSQESLRANTMVPELTEPIASGERFPDGGSVPPINKQRAKRCKTNHQSVEAIATLRKGIHLDHFVNDTYEKHVVDNFDGDGGATKVNRAWITEQDFRSTLRRKGEVSNNFMWLCCSAIMKDWDSKSKVILDLATVDQLVSPLEKCCDAKVRRTFSKIDLKLIERLYLPVLKEHHWFLIAINLRSRICSNLQVALDTGTNSSPFGFGDLFTVEYPETPYQVELSKPRYQDWYLAVPTGYRTWYLT</sequence>
<dbReference type="Gramene" id="ONIVA07G08800.1">
    <property type="protein sequence ID" value="ONIVA07G08800.1"/>
    <property type="gene ID" value="ONIVA07G08800"/>
</dbReference>
<dbReference type="STRING" id="4536.A0A0E0HZ58"/>
<feature type="compositionally biased region" description="Basic and acidic residues" evidence="1">
    <location>
        <begin position="582"/>
        <end position="592"/>
    </location>
</feature>
<feature type="region of interest" description="Disordered" evidence="1">
    <location>
        <begin position="481"/>
        <end position="503"/>
    </location>
</feature>
<evidence type="ECO:0008006" key="4">
    <source>
        <dbReference type="Google" id="ProtNLM"/>
    </source>
</evidence>